<dbReference type="InterPro" id="IPR043502">
    <property type="entry name" value="DNA/RNA_pol_sf"/>
</dbReference>
<dbReference type="Pfam" id="PF05380">
    <property type="entry name" value="Peptidase_A17"/>
    <property type="match status" value="1"/>
</dbReference>
<dbReference type="SUPFAM" id="SSF53098">
    <property type="entry name" value="Ribonuclease H-like"/>
    <property type="match status" value="1"/>
</dbReference>
<gene>
    <name evidence="4" type="primary">LOC112051333</name>
</gene>
<evidence type="ECO:0000313" key="3">
    <source>
        <dbReference type="Proteomes" id="UP001652582"/>
    </source>
</evidence>
<feature type="region of interest" description="Disordered" evidence="1">
    <location>
        <begin position="126"/>
        <end position="157"/>
    </location>
</feature>
<dbReference type="InterPro" id="IPR040676">
    <property type="entry name" value="DUF5641"/>
</dbReference>
<organism evidence="3 4">
    <name type="scientific">Bicyclus anynana</name>
    <name type="common">Squinting bush brown butterfly</name>
    <dbReference type="NCBI Taxonomy" id="110368"/>
    <lineage>
        <taxon>Eukaryota</taxon>
        <taxon>Metazoa</taxon>
        <taxon>Ecdysozoa</taxon>
        <taxon>Arthropoda</taxon>
        <taxon>Hexapoda</taxon>
        <taxon>Insecta</taxon>
        <taxon>Pterygota</taxon>
        <taxon>Neoptera</taxon>
        <taxon>Endopterygota</taxon>
        <taxon>Lepidoptera</taxon>
        <taxon>Glossata</taxon>
        <taxon>Ditrysia</taxon>
        <taxon>Papilionoidea</taxon>
        <taxon>Nymphalidae</taxon>
        <taxon>Satyrinae</taxon>
        <taxon>Satyrini</taxon>
        <taxon>Mycalesina</taxon>
        <taxon>Bicyclus</taxon>
    </lineage>
</organism>
<dbReference type="InterPro" id="IPR012337">
    <property type="entry name" value="RNaseH-like_sf"/>
</dbReference>
<dbReference type="InterPro" id="IPR001584">
    <property type="entry name" value="Integrase_cat-core"/>
</dbReference>
<evidence type="ECO:0000313" key="4">
    <source>
        <dbReference type="RefSeq" id="XP_052737809.1"/>
    </source>
</evidence>
<dbReference type="InterPro" id="IPR008042">
    <property type="entry name" value="Retrotrans_Pao"/>
</dbReference>
<evidence type="ECO:0000256" key="1">
    <source>
        <dbReference type="SAM" id="MobiDB-lite"/>
    </source>
</evidence>
<reference evidence="4" key="1">
    <citation type="submission" date="2025-08" db="UniProtKB">
        <authorList>
            <consortium name="RefSeq"/>
        </authorList>
    </citation>
    <scope>IDENTIFICATION</scope>
</reference>
<dbReference type="Pfam" id="PF00106">
    <property type="entry name" value="adh_short"/>
    <property type="match status" value="1"/>
</dbReference>
<dbReference type="Pfam" id="PF18701">
    <property type="entry name" value="DUF5641"/>
    <property type="match status" value="1"/>
</dbReference>
<accession>A0ABM3LFG4</accession>
<evidence type="ECO:0000259" key="2">
    <source>
        <dbReference type="PROSITE" id="PS50994"/>
    </source>
</evidence>
<dbReference type="GeneID" id="112051333"/>
<dbReference type="SUPFAM" id="SSF51735">
    <property type="entry name" value="NAD(P)-binding Rossmann-fold domains"/>
    <property type="match status" value="2"/>
</dbReference>
<dbReference type="Pfam" id="PF17921">
    <property type="entry name" value="Integrase_H2C2"/>
    <property type="match status" value="1"/>
</dbReference>
<dbReference type="SUPFAM" id="SSF56672">
    <property type="entry name" value="DNA/RNA polymerases"/>
    <property type="match status" value="1"/>
</dbReference>
<proteinExistence type="predicted"/>
<dbReference type="RefSeq" id="XP_052737809.1">
    <property type="nucleotide sequence ID" value="XM_052881849.1"/>
</dbReference>
<dbReference type="InterPro" id="IPR002347">
    <property type="entry name" value="SDR_fam"/>
</dbReference>
<dbReference type="Proteomes" id="UP001652582">
    <property type="component" value="Chromosome 5"/>
</dbReference>
<dbReference type="PRINTS" id="PR00081">
    <property type="entry name" value="GDHRDH"/>
</dbReference>
<dbReference type="InterPro" id="IPR036291">
    <property type="entry name" value="NAD(P)-bd_dom_sf"/>
</dbReference>
<dbReference type="PROSITE" id="PS50994">
    <property type="entry name" value="INTEGRASE"/>
    <property type="match status" value="1"/>
</dbReference>
<dbReference type="PANTHER" id="PTHR47331:SF4">
    <property type="entry name" value="PEPTIDASE S1 DOMAIN-CONTAINING PROTEIN"/>
    <property type="match status" value="1"/>
</dbReference>
<dbReference type="InterPro" id="IPR041588">
    <property type="entry name" value="Integrase_H2C2"/>
</dbReference>
<protein>
    <submittedName>
        <fullName evidence="4">Uncharacterized protein LOC112051333</fullName>
    </submittedName>
</protein>
<dbReference type="Gene3D" id="3.30.420.10">
    <property type="entry name" value="Ribonuclease H-like superfamily/Ribonuclease H"/>
    <property type="match status" value="1"/>
</dbReference>
<name>A0ABM3LFG4_BICAN</name>
<dbReference type="Gene3D" id="3.40.50.720">
    <property type="entry name" value="NAD(P)-binding Rossmann-like Domain"/>
    <property type="match status" value="2"/>
</dbReference>
<dbReference type="InterPro" id="IPR036397">
    <property type="entry name" value="RNaseH_sf"/>
</dbReference>
<feature type="domain" description="Integrase catalytic" evidence="2">
    <location>
        <begin position="857"/>
        <end position="1057"/>
    </location>
</feature>
<sequence length="1323" mass="149391">MYSLVDKVALVTGGANGIGAGIVREFLKENVKFIAILDIDQPSGIELVREIVSTHGNKRVRFFKCDVTNDEELHNIFDKLIEEFGIIDVVVNNAGIFDETLVTFKKEIAVNYVSIPAHAQPLTECDSTRRDVGSTESPALARNVPTNFSRPPAAAGSDASLHSLKIQTKDTTVLLPTAVVYVYNNAGERFKMRVLLDTENNKVAHPDSSVAAIQTTLGYILMGKASYLTPSHSKEKSFHIFSENTESNLDKLTQRFWELDSVPTKIHRILYRFDSNDPIDTYEFNCVSFGLSASPYLAMRVIKELANDERSRYPAGAWAAGRHFYMDDFVSSVPSLEDATNLYYELVNLFNAGGFKLTKWISNNTRLLQEIPPELRSPNIVQFDEHSITASTKIVGLQWEPNDDVFTFKVNVPTEYKCTKRIILSVTARLFDPLSLLGPVTALLKLLVQECWKQNLHWDEEVSTSISDQWFQLQRELHLLERLQIPRHIGIFQTTNNISLIGFADASEKCYGAVIYLRVSSSESGDGQITLLCSRSRVASPKGNVSLPRLELCANLLLSNLIVAVKDSISERVTINKIYAFSDSTIALSWVRSPAHRFQTFVANRIAAINANLPAENWFHISGKENPADIISRPILPAKFINNTLWFHGPPWATLPFKEWPINECHSHAIDELPEHKTLISLTAKVCTDNESTDLYYNSAMRMSNWNKFIHSWVYVLRFTKTLKSQGNITVADLEIAENYILRAIQKRHCLNINSPALRKLNAFLDSNKIIRVGGRLSQSQLGYSQMHPVVLPSKDRIVHLLVDYFHRQNTHAGPALLLALLRQNYWVIAARNMVRQRVQSCNRCFKLKPKNTFPVMGDLPPYRVSEVKSFVFSGVDFAGPLYITPYRRRGVKSIKAYLCLFVCLTTKALHLELVSDLSTESFLNAFKRFISRKGPISLIRSDSGGAFVKADRCLKEIHELLSKDKFLDQHLADLRIQLQRNPPYAPHFGGIWESNIKSVKTHLFRVIGNQILTYEELNTVLIQIEGIMNSRPLCVLSSDPSDLTALTPSHFLNITPLKYLPAEDLTDVPQNRLTRYQLLSKLVQSYWDRWNREYLTSLQSRQKWNTPSNPIKVGCIVIIRDDNSPPLSWPLAIVEELYPGRDGIVRAARVKTRIGYYTRAVTALVSSTLKALHLMRVDHGGKGGTIINVSSALALTQRAPIPFVYAGTKSAVLQFSNCMGMDDYYKHTNVRVVTICFGATDTNMFNTIKTYDDLIRDAMLHIQNYNQEVNLLQSPNTAARGVVESYKRGKSGSTWLVNSSKIYDISDDIHQAYTIMSKYVAF</sequence>
<dbReference type="PANTHER" id="PTHR47331">
    <property type="entry name" value="PHD-TYPE DOMAIN-CONTAINING PROTEIN"/>
    <property type="match status" value="1"/>
</dbReference>
<keyword evidence="3" id="KW-1185">Reference proteome</keyword>